<evidence type="ECO:0000313" key="1">
    <source>
        <dbReference type="EMBL" id="GAA2627848.1"/>
    </source>
</evidence>
<protein>
    <submittedName>
        <fullName evidence="1">Uncharacterized protein</fullName>
    </submittedName>
</protein>
<sequence>MSKIITPDMSGCWVDGARGWRAHVMVLLTALDHGWRPDVGMIRKWSKKRHAYARAVLRAYATRGRVEAPPVRDPWGNTITYAEASAAIFDTGGLLDDAQEYLNTLAPKGHSFGWHEGDFILAPSSWWIETA</sequence>
<dbReference type="RefSeq" id="WP_344547366.1">
    <property type="nucleotide sequence ID" value="NZ_BAAATD010000013.1"/>
</dbReference>
<evidence type="ECO:0000313" key="2">
    <source>
        <dbReference type="Proteomes" id="UP001501509"/>
    </source>
</evidence>
<gene>
    <name evidence="1" type="ORF">GCM10010411_76330</name>
</gene>
<proteinExistence type="predicted"/>
<organism evidence="1 2">
    <name type="scientific">Actinomadura fulvescens</name>
    <dbReference type="NCBI Taxonomy" id="46160"/>
    <lineage>
        <taxon>Bacteria</taxon>
        <taxon>Bacillati</taxon>
        <taxon>Actinomycetota</taxon>
        <taxon>Actinomycetes</taxon>
        <taxon>Streptosporangiales</taxon>
        <taxon>Thermomonosporaceae</taxon>
        <taxon>Actinomadura</taxon>
    </lineage>
</organism>
<comment type="caution">
    <text evidence="1">The sequence shown here is derived from an EMBL/GenBank/DDBJ whole genome shotgun (WGS) entry which is preliminary data.</text>
</comment>
<dbReference type="Proteomes" id="UP001501509">
    <property type="component" value="Unassembled WGS sequence"/>
</dbReference>
<dbReference type="EMBL" id="BAAATD010000013">
    <property type="protein sequence ID" value="GAA2627848.1"/>
    <property type="molecule type" value="Genomic_DNA"/>
</dbReference>
<keyword evidence="2" id="KW-1185">Reference proteome</keyword>
<accession>A0ABN3QJP1</accession>
<name>A0ABN3QJP1_9ACTN</name>
<reference evidence="1 2" key="1">
    <citation type="journal article" date="2019" name="Int. J. Syst. Evol. Microbiol.">
        <title>The Global Catalogue of Microorganisms (GCM) 10K type strain sequencing project: providing services to taxonomists for standard genome sequencing and annotation.</title>
        <authorList>
            <consortium name="The Broad Institute Genomics Platform"/>
            <consortium name="The Broad Institute Genome Sequencing Center for Infectious Disease"/>
            <person name="Wu L."/>
            <person name="Ma J."/>
        </authorList>
    </citation>
    <scope>NUCLEOTIDE SEQUENCE [LARGE SCALE GENOMIC DNA]</scope>
    <source>
        <strain evidence="1 2">JCM 6833</strain>
    </source>
</reference>